<comment type="similarity">
    <text evidence="2">Belongs to the threonine aldolase family.</text>
</comment>
<gene>
    <name evidence="6" type="ORF">PQQ73_21530</name>
</gene>
<dbReference type="InterPro" id="IPR015424">
    <property type="entry name" value="PyrdxlP-dep_Trfase"/>
</dbReference>
<evidence type="ECO:0000259" key="5">
    <source>
        <dbReference type="Pfam" id="PF01212"/>
    </source>
</evidence>
<sequence length="367" mass="39346">MIDLRSDTCSRPTTPMRQAMAEATVGDDVYGDDPTVKALELTTAELLGKEDAVYMPTGTMTNQVGIRAHTEPGDAVLFDQNAHVYILEGGAPAAFSGVLPRLLPGIRGIFGPDDVDAALGRPHPFFPITIPAPNRLLCIENTHNIGGGSIWPLEKLEAVCRTARTHQLRLHLDGARLWHATAATGVPESVYAAPFDSVSVCFSKALGAPVGSCLAGPKDFITRARRFKQQIGGGFRQAGIIAAGALYALQNHRARIGETHALAQQFAHGLAQLESIILDTSMVETNIVRFRLASADAAAFVEAAHRRGLWMLPSGIDAVRAVFYLDIQKNDVVRAVEIVADCLKELSVNESIDSAPRNTTAHHGAGY</sequence>
<organism evidence="6 7">
    <name type="scientific">Paraburkholderia strydomiana</name>
    <dbReference type="NCBI Taxonomy" id="1245417"/>
    <lineage>
        <taxon>Bacteria</taxon>
        <taxon>Pseudomonadati</taxon>
        <taxon>Pseudomonadota</taxon>
        <taxon>Betaproteobacteria</taxon>
        <taxon>Burkholderiales</taxon>
        <taxon>Burkholderiaceae</taxon>
        <taxon>Paraburkholderia</taxon>
    </lineage>
</organism>
<proteinExistence type="inferred from homology"/>
<keyword evidence="7" id="KW-1185">Reference proteome</keyword>
<keyword evidence="4" id="KW-0663">Pyridoxal phosphate</keyword>
<dbReference type="InterPro" id="IPR023603">
    <property type="entry name" value="Low_specificity_L-TA-like"/>
</dbReference>
<dbReference type="EMBL" id="JAQQCL010000017">
    <property type="protein sequence ID" value="MFM0718916.1"/>
    <property type="molecule type" value="Genomic_DNA"/>
</dbReference>
<dbReference type="Pfam" id="PF01212">
    <property type="entry name" value="Beta_elim_lyase"/>
    <property type="match status" value="1"/>
</dbReference>
<dbReference type="Gene3D" id="3.40.640.10">
    <property type="entry name" value="Type I PLP-dependent aspartate aminotransferase-like (Major domain)"/>
    <property type="match status" value="1"/>
</dbReference>
<feature type="domain" description="Aromatic amino acid beta-eliminating lyase/threonine aldolase" evidence="5">
    <location>
        <begin position="3"/>
        <end position="290"/>
    </location>
</feature>
<dbReference type="PANTHER" id="PTHR48097">
    <property type="entry name" value="L-THREONINE ALDOLASE-RELATED"/>
    <property type="match status" value="1"/>
</dbReference>
<dbReference type="InterPro" id="IPR001597">
    <property type="entry name" value="ArAA_b-elim_lyase/Thr_aldolase"/>
</dbReference>
<evidence type="ECO:0000313" key="7">
    <source>
        <dbReference type="Proteomes" id="UP001629392"/>
    </source>
</evidence>
<dbReference type="Proteomes" id="UP001629392">
    <property type="component" value="Unassembled WGS sequence"/>
</dbReference>
<dbReference type="Gene3D" id="3.90.1150.10">
    <property type="entry name" value="Aspartate Aminotransferase, domain 1"/>
    <property type="match status" value="1"/>
</dbReference>
<dbReference type="PIRSF" id="PIRSF017617">
    <property type="entry name" value="Thr_aldolase"/>
    <property type="match status" value="1"/>
</dbReference>
<evidence type="ECO:0000256" key="1">
    <source>
        <dbReference type="ARBA" id="ARBA00001933"/>
    </source>
</evidence>
<comment type="subunit">
    <text evidence="3">Homotetramer.</text>
</comment>
<comment type="caution">
    <text evidence="6">The sequence shown here is derived from an EMBL/GenBank/DDBJ whole genome shotgun (WGS) entry which is preliminary data.</text>
</comment>
<dbReference type="InterPro" id="IPR015421">
    <property type="entry name" value="PyrdxlP-dep_Trfase_major"/>
</dbReference>
<dbReference type="InterPro" id="IPR015422">
    <property type="entry name" value="PyrdxlP-dep_Trfase_small"/>
</dbReference>
<protein>
    <submittedName>
        <fullName evidence="6">GntG family PLP-dependent aldolase</fullName>
    </submittedName>
</protein>
<dbReference type="SUPFAM" id="SSF53383">
    <property type="entry name" value="PLP-dependent transferases"/>
    <property type="match status" value="1"/>
</dbReference>
<reference evidence="6 7" key="1">
    <citation type="journal article" date="2024" name="Chem. Sci.">
        <title>Discovery of megapolipeptins by genome mining of a Burkholderiales bacteria collection.</title>
        <authorList>
            <person name="Paulo B.S."/>
            <person name="Recchia M.J.J."/>
            <person name="Lee S."/>
            <person name="Fergusson C.H."/>
            <person name="Romanowski S.B."/>
            <person name="Hernandez A."/>
            <person name="Krull N."/>
            <person name="Liu D.Y."/>
            <person name="Cavanagh H."/>
            <person name="Bos A."/>
            <person name="Gray C.A."/>
            <person name="Murphy B.T."/>
            <person name="Linington R.G."/>
            <person name="Eustaquio A.S."/>
        </authorList>
    </citation>
    <scope>NUCLEOTIDE SEQUENCE [LARGE SCALE GENOMIC DNA]</scope>
    <source>
        <strain evidence="6 7">RL17-350-BIC-E</strain>
    </source>
</reference>
<comment type="cofactor">
    <cofactor evidence="1">
        <name>pyridoxal 5'-phosphate</name>
        <dbReference type="ChEBI" id="CHEBI:597326"/>
    </cofactor>
</comment>
<evidence type="ECO:0000256" key="3">
    <source>
        <dbReference type="ARBA" id="ARBA00011881"/>
    </source>
</evidence>
<evidence type="ECO:0000313" key="6">
    <source>
        <dbReference type="EMBL" id="MFM0718916.1"/>
    </source>
</evidence>
<name>A0ABW9EIN2_9BURK</name>
<dbReference type="PANTHER" id="PTHR48097:SF9">
    <property type="entry name" value="L-THREONINE ALDOLASE"/>
    <property type="match status" value="1"/>
</dbReference>
<dbReference type="NCBIfam" id="NF041359">
    <property type="entry name" value="GntG_guanitoxin"/>
    <property type="match status" value="1"/>
</dbReference>
<accession>A0ABW9EIN2</accession>
<evidence type="ECO:0000256" key="4">
    <source>
        <dbReference type="ARBA" id="ARBA00022898"/>
    </source>
</evidence>
<evidence type="ECO:0000256" key="2">
    <source>
        <dbReference type="ARBA" id="ARBA00006966"/>
    </source>
</evidence>
<dbReference type="RefSeq" id="WP_408154906.1">
    <property type="nucleotide sequence ID" value="NZ_JAQQCL010000017.1"/>
</dbReference>